<gene>
    <name evidence="2" type="ORF">HNY73_001123</name>
</gene>
<organism evidence="2 3">
    <name type="scientific">Argiope bruennichi</name>
    <name type="common">Wasp spider</name>
    <name type="synonym">Aranea bruennichi</name>
    <dbReference type="NCBI Taxonomy" id="94029"/>
    <lineage>
        <taxon>Eukaryota</taxon>
        <taxon>Metazoa</taxon>
        <taxon>Ecdysozoa</taxon>
        <taxon>Arthropoda</taxon>
        <taxon>Chelicerata</taxon>
        <taxon>Arachnida</taxon>
        <taxon>Araneae</taxon>
        <taxon>Araneomorphae</taxon>
        <taxon>Entelegynae</taxon>
        <taxon>Araneoidea</taxon>
        <taxon>Araneidae</taxon>
        <taxon>Argiope</taxon>
    </lineage>
</organism>
<name>A0A8T0G6C8_ARGBR</name>
<dbReference type="AlphaFoldDB" id="A0A8T0G6C8"/>
<reference evidence="2" key="1">
    <citation type="journal article" date="2020" name="bioRxiv">
        <title>Chromosome-level reference genome of the European wasp spider Argiope bruennichi: a resource for studies on range expansion and evolutionary adaptation.</title>
        <authorList>
            <person name="Sheffer M.M."/>
            <person name="Hoppe A."/>
            <person name="Krehenwinkel H."/>
            <person name="Uhl G."/>
            <person name="Kuss A.W."/>
            <person name="Jensen L."/>
            <person name="Jensen C."/>
            <person name="Gillespie R.G."/>
            <person name="Hoff K.J."/>
            <person name="Prost S."/>
        </authorList>
    </citation>
    <scope>NUCLEOTIDE SEQUENCE</scope>
</reference>
<dbReference type="EMBL" id="JABXBU010000001">
    <property type="protein sequence ID" value="KAF8796783.1"/>
    <property type="molecule type" value="Genomic_DNA"/>
</dbReference>
<dbReference type="Proteomes" id="UP000807504">
    <property type="component" value="Unassembled WGS sequence"/>
</dbReference>
<evidence type="ECO:0000256" key="1">
    <source>
        <dbReference type="SAM" id="MobiDB-lite"/>
    </source>
</evidence>
<protein>
    <submittedName>
        <fullName evidence="2">Uncharacterized protein</fullName>
    </submittedName>
</protein>
<keyword evidence="3" id="KW-1185">Reference proteome</keyword>
<proteinExistence type="predicted"/>
<feature type="region of interest" description="Disordered" evidence="1">
    <location>
        <begin position="218"/>
        <end position="276"/>
    </location>
</feature>
<feature type="compositionally biased region" description="Basic and acidic residues" evidence="1">
    <location>
        <begin position="218"/>
        <end position="235"/>
    </location>
</feature>
<accession>A0A8T0G6C8</accession>
<comment type="caution">
    <text evidence="2">The sequence shown here is derived from an EMBL/GenBank/DDBJ whole genome shotgun (WGS) entry which is preliminary data.</text>
</comment>
<evidence type="ECO:0000313" key="2">
    <source>
        <dbReference type="EMBL" id="KAF8796783.1"/>
    </source>
</evidence>
<sequence>MQESGRFLQWTVSPIFNPFSPAGYLFGRRLLMGKELTTNSLSGEADILVVATYSQLFQTGAHLVSQAEASDLGQRSHPFLARIISIRCQTLIRRVEVEERVWKRLTDDPQRKILPVTNVKNTWDLWPNVRNSYGSTPLFRKCHLMQHQQRYNLPDVSHQHAASGLEDTFCGSFHPQNKDIEWRTLFSPSSTIRIVAWVSSQQATGICDLLHSRENPHLLSGDRDIKSKLTRREDSQSIPPQMRSPPPCDTDPSESFQSNEKNLTEKQASDEDVDGL</sequence>
<evidence type="ECO:0000313" key="3">
    <source>
        <dbReference type="Proteomes" id="UP000807504"/>
    </source>
</evidence>
<reference evidence="2" key="2">
    <citation type="submission" date="2020-06" db="EMBL/GenBank/DDBJ databases">
        <authorList>
            <person name="Sheffer M."/>
        </authorList>
    </citation>
    <scope>NUCLEOTIDE SEQUENCE</scope>
</reference>